<gene>
    <name evidence="1" type="ORF">ABG768_001940</name>
</gene>
<dbReference type="AlphaFoldDB" id="A0AAW2A4F9"/>
<protein>
    <submittedName>
        <fullName evidence="1">Uncharacterized protein</fullName>
    </submittedName>
</protein>
<proteinExistence type="predicted"/>
<dbReference type="InterPro" id="IPR043504">
    <property type="entry name" value="Peptidase_S1_PA_chymotrypsin"/>
</dbReference>
<organism evidence="1 2">
    <name type="scientific">Culter alburnus</name>
    <name type="common">Topmouth culter</name>
    <dbReference type="NCBI Taxonomy" id="194366"/>
    <lineage>
        <taxon>Eukaryota</taxon>
        <taxon>Metazoa</taxon>
        <taxon>Chordata</taxon>
        <taxon>Craniata</taxon>
        <taxon>Vertebrata</taxon>
        <taxon>Euteleostomi</taxon>
        <taxon>Actinopterygii</taxon>
        <taxon>Neopterygii</taxon>
        <taxon>Teleostei</taxon>
        <taxon>Ostariophysi</taxon>
        <taxon>Cypriniformes</taxon>
        <taxon>Xenocyprididae</taxon>
        <taxon>Xenocypridinae</taxon>
        <taxon>Culter</taxon>
    </lineage>
</organism>
<feature type="non-terminal residue" evidence="1">
    <location>
        <position position="49"/>
    </location>
</feature>
<dbReference type="Gene3D" id="2.40.10.10">
    <property type="entry name" value="Trypsin-like serine proteases"/>
    <property type="match status" value="1"/>
</dbReference>
<comment type="caution">
    <text evidence="1">The sequence shown here is derived from an EMBL/GenBank/DDBJ whole genome shotgun (WGS) entry which is preliminary data.</text>
</comment>
<dbReference type="InterPro" id="IPR009003">
    <property type="entry name" value="Peptidase_S1_PA"/>
</dbReference>
<accession>A0AAW2A4F9</accession>
<dbReference type="SUPFAM" id="SSF50494">
    <property type="entry name" value="Trypsin-like serine proteases"/>
    <property type="match status" value="1"/>
</dbReference>
<feature type="non-terminal residue" evidence="1">
    <location>
        <position position="1"/>
    </location>
</feature>
<dbReference type="EMBL" id="JAWDJR010000010">
    <property type="protein sequence ID" value="KAK9967544.1"/>
    <property type="molecule type" value="Genomic_DNA"/>
</dbReference>
<evidence type="ECO:0000313" key="2">
    <source>
        <dbReference type="Proteomes" id="UP001479290"/>
    </source>
</evidence>
<keyword evidence="2" id="KW-1185">Reference proteome</keyword>
<evidence type="ECO:0000313" key="1">
    <source>
        <dbReference type="EMBL" id="KAK9967544.1"/>
    </source>
</evidence>
<sequence>VEKLTVVFGAHDHNHGSSRVAVKFYHIHPAFESESLLNVIMLLQVNDSA</sequence>
<dbReference type="Proteomes" id="UP001479290">
    <property type="component" value="Unassembled WGS sequence"/>
</dbReference>
<reference evidence="1 2" key="1">
    <citation type="submission" date="2024-05" db="EMBL/GenBank/DDBJ databases">
        <title>A high-quality chromosomal-level genome assembly of Topmouth culter (Culter alburnus).</title>
        <authorList>
            <person name="Zhao H."/>
        </authorList>
    </citation>
    <scope>NUCLEOTIDE SEQUENCE [LARGE SCALE GENOMIC DNA]</scope>
    <source>
        <strain evidence="1">CATC2023</strain>
        <tissue evidence="1">Muscle</tissue>
    </source>
</reference>
<name>A0AAW2A4F9_CULAL</name>